<evidence type="ECO:0000313" key="2">
    <source>
        <dbReference type="Proteomes" id="UP000799118"/>
    </source>
</evidence>
<protein>
    <submittedName>
        <fullName evidence="1">Uncharacterized protein</fullName>
    </submittedName>
</protein>
<evidence type="ECO:0000313" key="1">
    <source>
        <dbReference type="EMBL" id="KAE9403432.1"/>
    </source>
</evidence>
<organism evidence="1 2">
    <name type="scientific">Gymnopus androsaceus JB14</name>
    <dbReference type="NCBI Taxonomy" id="1447944"/>
    <lineage>
        <taxon>Eukaryota</taxon>
        <taxon>Fungi</taxon>
        <taxon>Dikarya</taxon>
        <taxon>Basidiomycota</taxon>
        <taxon>Agaricomycotina</taxon>
        <taxon>Agaricomycetes</taxon>
        <taxon>Agaricomycetidae</taxon>
        <taxon>Agaricales</taxon>
        <taxon>Marasmiineae</taxon>
        <taxon>Omphalotaceae</taxon>
        <taxon>Gymnopus</taxon>
    </lineage>
</organism>
<name>A0A6A4HVW3_9AGAR</name>
<dbReference type="Proteomes" id="UP000799118">
    <property type="component" value="Unassembled WGS sequence"/>
</dbReference>
<proteinExistence type="predicted"/>
<gene>
    <name evidence="1" type="ORF">BT96DRAFT_936449</name>
</gene>
<dbReference type="EMBL" id="ML769425">
    <property type="protein sequence ID" value="KAE9403432.1"/>
    <property type="molecule type" value="Genomic_DNA"/>
</dbReference>
<reference evidence="1" key="1">
    <citation type="journal article" date="2019" name="Environ. Microbiol.">
        <title>Fungal ecological strategies reflected in gene transcription - a case study of two litter decomposers.</title>
        <authorList>
            <person name="Barbi F."/>
            <person name="Kohler A."/>
            <person name="Barry K."/>
            <person name="Baskaran P."/>
            <person name="Daum C."/>
            <person name="Fauchery L."/>
            <person name="Ihrmark K."/>
            <person name="Kuo A."/>
            <person name="LaButti K."/>
            <person name="Lipzen A."/>
            <person name="Morin E."/>
            <person name="Grigoriev I.V."/>
            <person name="Henrissat B."/>
            <person name="Lindahl B."/>
            <person name="Martin F."/>
        </authorList>
    </citation>
    <scope>NUCLEOTIDE SEQUENCE</scope>
    <source>
        <strain evidence="1">JB14</strain>
    </source>
</reference>
<sequence length="128" mass="14672">MTSTQVLLMEVATLSGQRSSMRNLQEEDNKLSLLLLSFMFALLLECFEQMEELLLILGMIYMHPNVKHGLKYTFGSLEGFNKVDFCCNAALFHNLIYTSRINITLNIKSKASSNTFESHQKCKKNQLK</sequence>
<dbReference type="AlphaFoldDB" id="A0A6A4HVW3"/>
<accession>A0A6A4HVW3</accession>
<keyword evidence="2" id="KW-1185">Reference proteome</keyword>